<keyword evidence="1" id="KW-1133">Transmembrane helix</keyword>
<dbReference type="EMBL" id="MIKB01000004">
    <property type="protein sequence ID" value="OEG18330.1"/>
    <property type="molecule type" value="Genomic_DNA"/>
</dbReference>
<feature type="transmembrane region" description="Helical" evidence="1">
    <location>
        <begin position="185"/>
        <end position="205"/>
    </location>
</feature>
<reference evidence="3" key="1">
    <citation type="submission" date="2016-09" db="EMBL/GenBank/DDBJ databases">
        <authorList>
            <person name="Gulvik C.A."/>
        </authorList>
    </citation>
    <scope>NUCLEOTIDE SEQUENCE [LARGE SCALE GENOMIC DNA]</scope>
    <source>
        <strain evidence="3">LMG 26306</strain>
    </source>
</reference>
<dbReference type="Pfam" id="PF22564">
    <property type="entry name" value="HAAS"/>
    <property type="match status" value="1"/>
</dbReference>
<keyword evidence="1" id="KW-0812">Transmembrane</keyword>
<evidence type="ECO:0000313" key="2">
    <source>
        <dbReference type="EMBL" id="OEG18330.1"/>
    </source>
</evidence>
<name>A0A1E5H122_9ENTE</name>
<evidence type="ECO:0008006" key="4">
    <source>
        <dbReference type="Google" id="ProtNLM"/>
    </source>
</evidence>
<gene>
    <name evidence="2" type="ORF">BCR23_13950</name>
</gene>
<dbReference type="AlphaFoldDB" id="A0A1E5H122"/>
<evidence type="ECO:0000256" key="1">
    <source>
        <dbReference type="SAM" id="Phobius"/>
    </source>
</evidence>
<proteinExistence type="predicted"/>
<evidence type="ECO:0000313" key="3">
    <source>
        <dbReference type="Proteomes" id="UP000094764"/>
    </source>
</evidence>
<protein>
    <recommendedName>
        <fullName evidence="4">DUF1700 domain-containing protein</fullName>
    </recommendedName>
</protein>
<keyword evidence="3" id="KW-1185">Reference proteome</keyword>
<keyword evidence="1" id="KW-0472">Membrane</keyword>
<comment type="caution">
    <text evidence="2">The sequence shown here is derived from an EMBL/GenBank/DDBJ whole genome shotgun (WGS) entry which is preliminary data.</text>
</comment>
<organism evidence="2 3">
    <name type="scientific">Enterococcus quebecensis</name>
    <dbReference type="NCBI Taxonomy" id="903983"/>
    <lineage>
        <taxon>Bacteria</taxon>
        <taxon>Bacillati</taxon>
        <taxon>Bacillota</taxon>
        <taxon>Bacilli</taxon>
        <taxon>Lactobacillales</taxon>
        <taxon>Enterococcaceae</taxon>
        <taxon>Enterococcus</taxon>
    </lineage>
</organism>
<feature type="transmembrane region" description="Helical" evidence="1">
    <location>
        <begin position="127"/>
        <end position="149"/>
    </location>
</feature>
<sequence>MNCKMKWGKKMNKEHFLIELKIYLKPLTNQQQAFILNKYRTIFDERFAAGETEEQIAKNLGKPRSIAEEILQEFDITVPEKKLERNGWQEIQPNVNSDYYYEEAPEHPYEDTYQLHKRPQHSPFTRFCQVVGVLSLNFLLMFWFIFSFAMLFFSAWLVAVIFLFSPILGGISVLAGFNDATMFQLFLSIFLAGAGIIGVMILTPLTKFFGKALRRYLQWNIQVLRGEI</sequence>
<feature type="transmembrane region" description="Helical" evidence="1">
    <location>
        <begin position="155"/>
        <end position="178"/>
    </location>
</feature>
<dbReference type="STRING" id="903983.BCR23_13950"/>
<accession>A0A1E5H122</accession>
<dbReference type="Proteomes" id="UP000094764">
    <property type="component" value="Unassembled WGS sequence"/>
</dbReference>